<dbReference type="AlphaFoldDB" id="A0AAN6GY26"/>
<dbReference type="PANTHER" id="PTHR28106:SF1">
    <property type="entry name" value="MITOCHONDRIAL ATPASE COMPLEX SUBUNIT ATP10"/>
    <property type="match status" value="1"/>
</dbReference>
<name>A0AAN6GY26_9BASI</name>
<accession>A0AAN6GY26</accession>
<protein>
    <submittedName>
        <fullName evidence="2">Mitochondrial ATPase complex subunit atp10</fullName>
    </submittedName>
</protein>
<feature type="region of interest" description="Disordered" evidence="1">
    <location>
        <begin position="273"/>
        <end position="294"/>
    </location>
</feature>
<dbReference type="EMBL" id="JAPDMZ010000003">
    <property type="protein sequence ID" value="KAK0557666.1"/>
    <property type="molecule type" value="Genomic_DNA"/>
</dbReference>
<evidence type="ECO:0000313" key="3">
    <source>
        <dbReference type="Proteomes" id="UP001176517"/>
    </source>
</evidence>
<reference evidence="2" key="1">
    <citation type="journal article" date="2023" name="PhytoFront">
        <title>Draft Genome Resources of Seven Strains of Tilletia horrida, Causal Agent of Kernel Smut of Rice.</title>
        <authorList>
            <person name="Khanal S."/>
            <person name="Antony Babu S."/>
            <person name="Zhou X.G."/>
        </authorList>
    </citation>
    <scope>NUCLEOTIDE SEQUENCE</scope>
    <source>
        <strain evidence="2">TX6</strain>
    </source>
</reference>
<dbReference type="PANTHER" id="PTHR28106">
    <property type="entry name" value="MITOCHONDRIAL ATPASE COMPLEX SUBUNIT ATP10"/>
    <property type="match status" value="1"/>
</dbReference>
<gene>
    <name evidence="2" type="primary">ATP10</name>
    <name evidence="2" type="ORF">OC846_000233</name>
</gene>
<dbReference type="Pfam" id="PF05176">
    <property type="entry name" value="ATP-synt_10"/>
    <property type="match status" value="2"/>
</dbReference>
<keyword evidence="3" id="KW-1185">Reference proteome</keyword>
<feature type="region of interest" description="Disordered" evidence="1">
    <location>
        <begin position="1"/>
        <end position="97"/>
    </location>
</feature>
<comment type="caution">
    <text evidence="2">The sequence shown here is derived from an EMBL/GenBank/DDBJ whole genome shotgun (WGS) entry which is preliminary data.</text>
</comment>
<feature type="compositionally biased region" description="Low complexity" evidence="1">
    <location>
        <begin position="1"/>
        <end position="34"/>
    </location>
</feature>
<dbReference type="InterPro" id="IPR007849">
    <property type="entry name" value="ATP10"/>
</dbReference>
<evidence type="ECO:0000313" key="2">
    <source>
        <dbReference type="EMBL" id="KAK0557666.1"/>
    </source>
</evidence>
<feature type="compositionally biased region" description="Low complexity" evidence="1">
    <location>
        <begin position="278"/>
        <end position="288"/>
    </location>
</feature>
<dbReference type="Proteomes" id="UP001176517">
    <property type="component" value="Unassembled WGS sequence"/>
</dbReference>
<sequence>PPGNQQQPQAPSDSQQPPSFTESTSTAAAKAASKPLPFLSTAPGFPFPPAVIANEAPRPSPPSSSSSSAASNIASSSSSAGSTSTSKPAPVDAKKKKAAELRDARLYNERKAIISQATKGYFHDFHSLRAHGGKTWRAPSSLIREERARWWPDWVGKRLSDGAELSTASVLKNKVSLVSVISSKASEEHVRSFTESAIATYATHPQFQHVRLNMQLSALKAFLLRLVFNSVRASIPDPVEQRNYFLCTAAPVIPERALEMELEAARREALGVSEQAESGASGSGASSGTDQVAAVGASRSPGAEAFLRSALCLHNKHVGYVFLVDQRCKVRWAGSAFAESGEREALRTCVGVLLARH</sequence>
<dbReference type="GO" id="GO:0005743">
    <property type="term" value="C:mitochondrial inner membrane"/>
    <property type="evidence" value="ECO:0007669"/>
    <property type="project" value="TreeGrafter"/>
</dbReference>
<dbReference type="GO" id="GO:0033615">
    <property type="term" value="P:mitochondrial proton-transporting ATP synthase complex assembly"/>
    <property type="evidence" value="ECO:0007669"/>
    <property type="project" value="TreeGrafter"/>
</dbReference>
<feature type="compositionally biased region" description="Low complexity" evidence="1">
    <location>
        <begin position="63"/>
        <end position="90"/>
    </location>
</feature>
<proteinExistence type="predicted"/>
<feature type="non-terminal residue" evidence="2">
    <location>
        <position position="1"/>
    </location>
</feature>
<organism evidence="2 3">
    <name type="scientific">Tilletia horrida</name>
    <dbReference type="NCBI Taxonomy" id="155126"/>
    <lineage>
        <taxon>Eukaryota</taxon>
        <taxon>Fungi</taxon>
        <taxon>Dikarya</taxon>
        <taxon>Basidiomycota</taxon>
        <taxon>Ustilaginomycotina</taxon>
        <taxon>Exobasidiomycetes</taxon>
        <taxon>Tilletiales</taxon>
        <taxon>Tilletiaceae</taxon>
        <taxon>Tilletia</taxon>
    </lineage>
</organism>
<evidence type="ECO:0000256" key="1">
    <source>
        <dbReference type="SAM" id="MobiDB-lite"/>
    </source>
</evidence>